<evidence type="ECO:0000256" key="1">
    <source>
        <dbReference type="SAM" id="MobiDB-lite"/>
    </source>
</evidence>
<gene>
    <name evidence="2" type="ORF">NDU88_005735</name>
</gene>
<organism evidence="2 3">
    <name type="scientific">Pleurodeles waltl</name>
    <name type="common">Iberian ribbed newt</name>
    <dbReference type="NCBI Taxonomy" id="8319"/>
    <lineage>
        <taxon>Eukaryota</taxon>
        <taxon>Metazoa</taxon>
        <taxon>Chordata</taxon>
        <taxon>Craniata</taxon>
        <taxon>Vertebrata</taxon>
        <taxon>Euteleostomi</taxon>
        <taxon>Amphibia</taxon>
        <taxon>Batrachia</taxon>
        <taxon>Caudata</taxon>
        <taxon>Salamandroidea</taxon>
        <taxon>Salamandridae</taxon>
        <taxon>Pleurodelinae</taxon>
        <taxon>Pleurodeles</taxon>
    </lineage>
</organism>
<dbReference type="Proteomes" id="UP001066276">
    <property type="component" value="Chromosome 7"/>
</dbReference>
<dbReference type="EMBL" id="JANPWB010000011">
    <property type="protein sequence ID" value="KAJ1127332.1"/>
    <property type="molecule type" value="Genomic_DNA"/>
</dbReference>
<name>A0AAV7PGA1_PLEWA</name>
<feature type="compositionally biased region" description="Polar residues" evidence="1">
    <location>
        <begin position="45"/>
        <end position="60"/>
    </location>
</feature>
<evidence type="ECO:0000313" key="3">
    <source>
        <dbReference type="Proteomes" id="UP001066276"/>
    </source>
</evidence>
<dbReference type="InterPro" id="IPR036691">
    <property type="entry name" value="Endo/exonu/phosph_ase_sf"/>
</dbReference>
<protein>
    <submittedName>
        <fullName evidence="2">Uncharacterized protein</fullName>
    </submittedName>
</protein>
<accession>A0AAV7PGA1</accession>
<sequence>MFELGAWPARWPTSSTRGVFPAPDLESSVMLMPWASANLADGSCSTLEQGGSEESTSSRSKGVAIAPKGSACDRDQPKMNNESQMAAKLGMVMRNLHFVDVWREMYPTSRIFSCYTFTHEAYGCLDRFLLANDGSLDVRRVAYQVRFLSDHTPLLLECVTHLPKPAIPLWCRQPDLMGDQEYKKDIQGDLNGYFSTNWGTATARDSEWEALKVVIRGESLSKTYDIRKRLDQELTQQEDGLAALQRQIVNGDASESDCLVVCGRIVELWDRLDNYVCRNYRQQLYREGDRLGVCWFGFSCGSILFPSSRFSVVLLEKRFWDSYG</sequence>
<dbReference type="AlphaFoldDB" id="A0AAV7PGA1"/>
<feature type="region of interest" description="Disordered" evidence="1">
    <location>
        <begin position="45"/>
        <end position="78"/>
    </location>
</feature>
<evidence type="ECO:0000313" key="2">
    <source>
        <dbReference type="EMBL" id="KAJ1127332.1"/>
    </source>
</evidence>
<comment type="caution">
    <text evidence="2">The sequence shown here is derived from an EMBL/GenBank/DDBJ whole genome shotgun (WGS) entry which is preliminary data.</text>
</comment>
<dbReference type="Gene3D" id="3.60.10.10">
    <property type="entry name" value="Endonuclease/exonuclease/phosphatase"/>
    <property type="match status" value="1"/>
</dbReference>
<reference evidence="2" key="1">
    <citation type="journal article" date="2022" name="bioRxiv">
        <title>Sequencing and chromosome-scale assembly of the giantPleurodeles waltlgenome.</title>
        <authorList>
            <person name="Brown T."/>
            <person name="Elewa A."/>
            <person name="Iarovenko S."/>
            <person name="Subramanian E."/>
            <person name="Araus A.J."/>
            <person name="Petzold A."/>
            <person name="Susuki M."/>
            <person name="Suzuki K.-i.T."/>
            <person name="Hayashi T."/>
            <person name="Toyoda A."/>
            <person name="Oliveira C."/>
            <person name="Osipova E."/>
            <person name="Leigh N.D."/>
            <person name="Simon A."/>
            <person name="Yun M.H."/>
        </authorList>
    </citation>
    <scope>NUCLEOTIDE SEQUENCE</scope>
    <source>
        <strain evidence="2">20211129_DDA</strain>
        <tissue evidence="2">Liver</tissue>
    </source>
</reference>
<keyword evidence="3" id="KW-1185">Reference proteome</keyword>
<dbReference type="SUPFAM" id="SSF56219">
    <property type="entry name" value="DNase I-like"/>
    <property type="match status" value="1"/>
</dbReference>
<proteinExistence type="predicted"/>